<reference evidence="7 8" key="1">
    <citation type="journal article" date="2016" name="Nat. Commun.">
        <title>Thousands of microbial genomes shed light on interconnected biogeochemical processes in an aquifer system.</title>
        <authorList>
            <person name="Anantharaman K."/>
            <person name="Brown C.T."/>
            <person name="Hug L.A."/>
            <person name="Sharon I."/>
            <person name="Castelle C.J."/>
            <person name="Probst A.J."/>
            <person name="Thomas B.C."/>
            <person name="Singh A."/>
            <person name="Wilkins M.J."/>
            <person name="Karaoz U."/>
            <person name="Brodie E.L."/>
            <person name="Williams K.H."/>
            <person name="Hubbard S.S."/>
            <person name="Banfield J.F."/>
        </authorList>
    </citation>
    <scope>NUCLEOTIDE SEQUENCE [LARGE SCALE GENOMIC DNA]</scope>
</reference>
<dbReference type="SUPFAM" id="SSF64263">
    <property type="entry name" value="Prokaryotic ribosomal protein L17"/>
    <property type="match status" value="1"/>
</dbReference>
<proteinExistence type="inferred from homology"/>
<dbReference type="GO" id="GO:0006412">
    <property type="term" value="P:translation"/>
    <property type="evidence" value="ECO:0007669"/>
    <property type="project" value="InterPro"/>
</dbReference>
<accession>A0A1F6EDL0</accession>
<dbReference type="PANTHER" id="PTHR14413:SF16">
    <property type="entry name" value="LARGE RIBOSOMAL SUBUNIT PROTEIN BL17M"/>
    <property type="match status" value="1"/>
</dbReference>
<evidence type="ECO:0000313" key="7">
    <source>
        <dbReference type="EMBL" id="OGG71775.1"/>
    </source>
</evidence>
<evidence type="ECO:0000256" key="5">
    <source>
        <dbReference type="RuleBase" id="RU000660"/>
    </source>
</evidence>
<evidence type="ECO:0000256" key="4">
    <source>
        <dbReference type="ARBA" id="ARBA00035494"/>
    </source>
</evidence>
<sequence>MKHHKKMRKFGRERSGRRALLRSLLRALIIHDAIQTTEARAKELRPLIEHLVTRSKTDSPASRRLVTARLGGAPRETKKLFETIAPKFKNRAGGYTRIIKIHRPSSDAREAAQISFVE</sequence>
<keyword evidence="2 5" id="KW-0689">Ribosomal protein</keyword>
<comment type="similarity">
    <text evidence="1 5">Belongs to the bacterial ribosomal protein bL17 family.</text>
</comment>
<organism evidence="7 8">
    <name type="scientific">Candidatus Kaiserbacteria bacterium RIFCSPLOWO2_01_FULL_51_21</name>
    <dbReference type="NCBI Taxonomy" id="1798508"/>
    <lineage>
        <taxon>Bacteria</taxon>
        <taxon>Candidatus Kaiseribacteriota</taxon>
    </lineage>
</organism>
<name>A0A1F6EDL0_9BACT</name>
<evidence type="ECO:0000256" key="1">
    <source>
        <dbReference type="ARBA" id="ARBA00008777"/>
    </source>
</evidence>
<dbReference type="InterPro" id="IPR047859">
    <property type="entry name" value="Ribosomal_bL17_CS"/>
</dbReference>
<dbReference type="GO" id="GO:0003735">
    <property type="term" value="F:structural constituent of ribosome"/>
    <property type="evidence" value="ECO:0007669"/>
    <property type="project" value="InterPro"/>
</dbReference>
<dbReference type="Pfam" id="PF01196">
    <property type="entry name" value="Ribosomal_L17"/>
    <property type="match status" value="1"/>
</dbReference>
<dbReference type="STRING" id="1798508.A3A35_02545"/>
<dbReference type="EMBL" id="MFLV01000009">
    <property type="protein sequence ID" value="OGG71775.1"/>
    <property type="molecule type" value="Genomic_DNA"/>
</dbReference>
<protein>
    <recommendedName>
        <fullName evidence="4 6">50S ribosomal protein L17</fullName>
    </recommendedName>
</protein>
<dbReference type="PANTHER" id="PTHR14413">
    <property type="entry name" value="RIBOSOMAL PROTEIN L17"/>
    <property type="match status" value="1"/>
</dbReference>
<evidence type="ECO:0000256" key="2">
    <source>
        <dbReference type="ARBA" id="ARBA00022980"/>
    </source>
</evidence>
<dbReference type="InterPro" id="IPR000456">
    <property type="entry name" value="Ribosomal_bL17"/>
</dbReference>
<comment type="caution">
    <text evidence="7">The sequence shown here is derived from an EMBL/GenBank/DDBJ whole genome shotgun (WGS) entry which is preliminary data.</text>
</comment>
<evidence type="ECO:0000256" key="3">
    <source>
        <dbReference type="ARBA" id="ARBA00023274"/>
    </source>
</evidence>
<dbReference type="Gene3D" id="3.90.1030.10">
    <property type="entry name" value="Ribosomal protein L17"/>
    <property type="match status" value="1"/>
</dbReference>
<dbReference type="InterPro" id="IPR036373">
    <property type="entry name" value="Ribosomal_bL17_sf"/>
</dbReference>
<dbReference type="Proteomes" id="UP000179115">
    <property type="component" value="Unassembled WGS sequence"/>
</dbReference>
<dbReference type="AlphaFoldDB" id="A0A1F6EDL0"/>
<evidence type="ECO:0000256" key="6">
    <source>
        <dbReference type="RuleBase" id="RU000661"/>
    </source>
</evidence>
<dbReference type="GO" id="GO:0022625">
    <property type="term" value="C:cytosolic large ribosomal subunit"/>
    <property type="evidence" value="ECO:0007669"/>
    <property type="project" value="TreeGrafter"/>
</dbReference>
<gene>
    <name evidence="7" type="ORF">A3A35_02545</name>
</gene>
<keyword evidence="3 5" id="KW-0687">Ribonucleoprotein</keyword>
<dbReference type="PROSITE" id="PS01167">
    <property type="entry name" value="RIBOSOMAL_L17"/>
    <property type="match status" value="1"/>
</dbReference>
<dbReference type="NCBIfam" id="TIGR00059">
    <property type="entry name" value="L17"/>
    <property type="match status" value="1"/>
</dbReference>
<evidence type="ECO:0000313" key="8">
    <source>
        <dbReference type="Proteomes" id="UP000179115"/>
    </source>
</evidence>